<comment type="caution">
    <text evidence="2">The sequence shown here is derived from an EMBL/GenBank/DDBJ whole genome shotgun (WGS) entry which is preliminary data.</text>
</comment>
<evidence type="ECO:0000256" key="1">
    <source>
        <dbReference type="SAM" id="SignalP"/>
    </source>
</evidence>
<keyword evidence="3" id="KW-1185">Reference proteome</keyword>
<organism evidence="2 3">
    <name type="scientific">Flavobacterium taihuense</name>
    <dbReference type="NCBI Taxonomy" id="2857508"/>
    <lineage>
        <taxon>Bacteria</taxon>
        <taxon>Pseudomonadati</taxon>
        <taxon>Bacteroidota</taxon>
        <taxon>Flavobacteriia</taxon>
        <taxon>Flavobacteriales</taxon>
        <taxon>Flavobacteriaceae</taxon>
        <taxon>Flavobacterium</taxon>
    </lineage>
</organism>
<proteinExistence type="predicted"/>
<feature type="chain" id="PRO_5045285631" evidence="1">
    <location>
        <begin position="19"/>
        <end position="141"/>
    </location>
</feature>
<evidence type="ECO:0000313" key="2">
    <source>
        <dbReference type="EMBL" id="MBW4360983.1"/>
    </source>
</evidence>
<dbReference type="InterPro" id="IPR021501">
    <property type="entry name" value="DUF3157"/>
</dbReference>
<dbReference type="RefSeq" id="WP_219317465.1">
    <property type="nucleotide sequence ID" value="NZ_JAHWYN010000008.1"/>
</dbReference>
<name>A0ABS6XWC3_9FLAO</name>
<accession>A0ABS6XWC3</accession>
<dbReference type="Proteomes" id="UP000812031">
    <property type="component" value="Unassembled WGS sequence"/>
</dbReference>
<sequence>MKKIILYYLLFISTISFAQSEIVTTKSGKKVVLKADKTWEYLDLPVISEEKKIPGKACDLGENFLEPKSDKGINSWLKRYNATTDYLKKQVAKENNCAITDVTLITISEQKDNGTYSLCVKGTEMKYQRIGYIFSRDNEKH</sequence>
<keyword evidence="1" id="KW-0732">Signal</keyword>
<dbReference type="EMBL" id="JAHWYN010000008">
    <property type="protein sequence ID" value="MBW4360983.1"/>
    <property type="molecule type" value="Genomic_DNA"/>
</dbReference>
<dbReference type="Pfam" id="PF11355">
    <property type="entry name" value="DUF3157"/>
    <property type="match status" value="1"/>
</dbReference>
<feature type="signal peptide" evidence="1">
    <location>
        <begin position="1"/>
        <end position="18"/>
    </location>
</feature>
<evidence type="ECO:0000313" key="3">
    <source>
        <dbReference type="Proteomes" id="UP000812031"/>
    </source>
</evidence>
<protein>
    <submittedName>
        <fullName evidence="2">DUF3157 family protein</fullName>
    </submittedName>
</protein>
<reference evidence="2 3" key="1">
    <citation type="submission" date="2021-07" db="EMBL/GenBank/DDBJ databases">
        <title>Flavobacterium sp. nov. isolated from sediment on the Taihu Lake.</title>
        <authorList>
            <person name="Qu J.-H."/>
        </authorList>
    </citation>
    <scope>NUCLEOTIDE SEQUENCE [LARGE SCALE GENOMIC DNA]</scope>
    <source>
        <strain evidence="2 3">NAS39</strain>
    </source>
</reference>
<gene>
    <name evidence="2" type="ORF">KZH69_10855</name>
</gene>